<feature type="compositionally biased region" description="Polar residues" evidence="1">
    <location>
        <begin position="177"/>
        <end position="189"/>
    </location>
</feature>
<feature type="compositionally biased region" description="Basic residues" evidence="1">
    <location>
        <begin position="439"/>
        <end position="449"/>
    </location>
</feature>
<feature type="compositionally biased region" description="Polar residues" evidence="1">
    <location>
        <begin position="456"/>
        <end position="468"/>
    </location>
</feature>
<organism evidence="2 3">
    <name type="scientific">Phialocephala subalpina</name>
    <dbReference type="NCBI Taxonomy" id="576137"/>
    <lineage>
        <taxon>Eukaryota</taxon>
        <taxon>Fungi</taxon>
        <taxon>Dikarya</taxon>
        <taxon>Ascomycota</taxon>
        <taxon>Pezizomycotina</taxon>
        <taxon>Leotiomycetes</taxon>
        <taxon>Helotiales</taxon>
        <taxon>Mollisiaceae</taxon>
        <taxon>Phialocephala</taxon>
        <taxon>Phialocephala fortinii species complex</taxon>
    </lineage>
</organism>
<name>A0A1L7WXR3_9HELO</name>
<dbReference type="OrthoDB" id="10387992at2759"/>
<accession>A0A1L7WXR3</accession>
<dbReference type="AlphaFoldDB" id="A0A1L7WXR3"/>
<feature type="region of interest" description="Disordered" evidence="1">
    <location>
        <begin position="1"/>
        <end position="140"/>
    </location>
</feature>
<keyword evidence="3" id="KW-1185">Reference proteome</keyword>
<feature type="compositionally biased region" description="Polar residues" evidence="1">
    <location>
        <begin position="91"/>
        <end position="100"/>
    </location>
</feature>
<dbReference type="Proteomes" id="UP000184330">
    <property type="component" value="Unassembled WGS sequence"/>
</dbReference>
<feature type="compositionally biased region" description="Basic and acidic residues" evidence="1">
    <location>
        <begin position="190"/>
        <end position="216"/>
    </location>
</feature>
<reference evidence="2 3" key="1">
    <citation type="submission" date="2016-03" db="EMBL/GenBank/DDBJ databases">
        <authorList>
            <person name="Ploux O."/>
        </authorList>
    </citation>
    <scope>NUCLEOTIDE SEQUENCE [LARGE SCALE GENOMIC DNA]</scope>
    <source>
        <strain evidence="2 3">UAMH 11012</strain>
    </source>
</reference>
<protein>
    <submittedName>
        <fullName evidence="2">Uncharacterized protein</fullName>
    </submittedName>
</protein>
<proteinExistence type="predicted"/>
<feature type="region of interest" description="Disordered" evidence="1">
    <location>
        <begin position="434"/>
        <end position="507"/>
    </location>
</feature>
<feature type="compositionally biased region" description="Polar residues" evidence="1">
    <location>
        <begin position="228"/>
        <end position="241"/>
    </location>
</feature>
<feature type="compositionally biased region" description="Basic residues" evidence="1">
    <location>
        <begin position="481"/>
        <end position="490"/>
    </location>
</feature>
<gene>
    <name evidence="2" type="ORF">PAC_07445</name>
</gene>
<sequence>MQNYSNESFSNAHGAFEPLSPIWDNRFSTNESFDDNEFEQELTNFFDEKKAYDNTQHSSGEGNLDPPFRSLSSKRRDIAGAGQQEQSSSSTPTFMTPQSRSNEPSSATESPNSTPTSTSASNKRANDSDGSQQDAAEAKDKEVKELHGLLEECKSKVESLNKRLKFSHVEVHFDIQNTDSTIPTQTDNTQSDHNRTIGDGSQSRDQEMQAHQEQHQAPRLSLSSTLSNEESQAPTIFSQNELPEDGQSVVSQTTYRSSRGSYPPGGKSCDTCVKLLAGGFFSTWKNHFWPTHYPQEGWYCLFCKVTPAISAKNRTLLWECTRCSETFTDQMSAVTHFTVECWERNGLFKKLKPFNDHLTRFHPAFPQAFALSLGSGQSQCPLCEGTFQARNAAHHRCPKIESWTYNMSTPFPATCDWHSDQTFDTYEKMNTHIEDDHFKKSKQPAKSRRRNDNRDGSSQGGAESNFDMNSQRNRGSQSGRRGQRRGRGGGRGRSFPHPQVAGNQGMVLGNASGFAPFTAESESAASGSIGNALLSPRHLSQRHHAHLGALGDLTTDLQGLAQEGQLPTTNHHVDTSQNIRLSTGKEPPRVHSEVVVTDGHPSFIRRNVTPPQPEQNSG</sequence>
<feature type="compositionally biased region" description="Low complexity" evidence="1">
    <location>
        <begin position="469"/>
        <end position="480"/>
    </location>
</feature>
<evidence type="ECO:0000313" key="2">
    <source>
        <dbReference type="EMBL" id="CZR57556.1"/>
    </source>
</evidence>
<evidence type="ECO:0000256" key="1">
    <source>
        <dbReference type="SAM" id="MobiDB-lite"/>
    </source>
</evidence>
<feature type="compositionally biased region" description="Low complexity" evidence="1">
    <location>
        <begin position="217"/>
        <end position="227"/>
    </location>
</feature>
<feature type="region of interest" description="Disordered" evidence="1">
    <location>
        <begin position="566"/>
        <end position="618"/>
    </location>
</feature>
<dbReference type="EMBL" id="FJOG01000010">
    <property type="protein sequence ID" value="CZR57556.1"/>
    <property type="molecule type" value="Genomic_DNA"/>
</dbReference>
<evidence type="ECO:0000313" key="3">
    <source>
        <dbReference type="Proteomes" id="UP000184330"/>
    </source>
</evidence>
<feature type="compositionally biased region" description="Polar residues" evidence="1">
    <location>
        <begin position="566"/>
        <end position="581"/>
    </location>
</feature>
<feature type="compositionally biased region" description="Low complexity" evidence="1">
    <location>
        <begin position="101"/>
        <end position="122"/>
    </location>
</feature>
<feature type="region of interest" description="Disordered" evidence="1">
    <location>
        <begin position="177"/>
        <end position="244"/>
    </location>
</feature>
<feature type="compositionally biased region" description="Polar residues" evidence="1">
    <location>
        <begin position="1"/>
        <end position="11"/>
    </location>
</feature>